<accession>E5AV66</accession>
<proteinExistence type="predicted"/>
<dbReference type="EMBL" id="FR687360">
    <property type="protein sequence ID" value="CBW76990.1"/>
    <property type="molecule type" value="Genomic_DNA"/>
</dbReference>
<dbReference type="KEGG" id="brh:RBRH_01876"/>
<evidence type="ECO:0000313" key="2">
    <source>
        <dbReference type="Proteomes" id="UP000007437"/>
    </source>
</evidence>
<dbReference type="AlphaFoldDB" id="E5AV66"/>
<reference evidence="1 2" key="1">
    <citation type="journal article" date="2011" name="J. Bacteriol.">
        <title>Complete genome sequence of Burkholderia rhizoxinica, an endosymbiont of Rhizopus microsporus.</title>
        <authorList>
            <person name="Lackner G."/>
            <person name="Moebius N."/>
            <person name="Partida-Martinez L."/>
            <person name="Hertweck C."/>
        </authorList>
    </citation>
    <scope>NUCLEOTIDE SEQUENCE [LARGE SCALE GENOMIC DNA]</scope>
    <source>
        <strain evidence="2">DSM 19002 / CIP 109453 / HKI 454</strain>
        <plasmid evidence="1 2">pBRH01</plasmid>
    </source>
</reference>
<organism evidence="1 2">
    <name type="scientific">Mycetohabitans rhizoxinica (strain DSM 19002 / CIP 109453 / HKI 454)</name>
    <name type="common">Paraburkholderia rhizoxinica</name>
    <dbReference type="NCBI Taxonomy" id="882378"/>
    <lineage>
        <taxon>Bacteria</taxon>
        <taxon>Pseudomonadati</taxon>
        <taxon>Pseudomonadota</taxon>
        <taxon>Betaproteobacteria</taxon>
        <taxon>Burkholderiales</taxon>
        <taxon>Burkholderiaceae</taxon>
        <taxon>Mycetohabitans</taxon>
    </lineage>
</organism>
<protein>
    <submittedName>
        <fullName evidence="1">Uncharacterized protein</fullName>
    </submittedName>
</protein>
<name>E5AV66_MYCRK</name>
<keyword evidence="1" id="KW-0614">Plasmid</keyword>
<evidence type="ECO:0000313" key="1">
    <source>
        <dbReference type="EMBL" id="CBW76990.1"/>
    </source>
</evidence>
<sequence length="79" mass="8878">MTARSHDGAPRRHYGDCARQNIRKGSIVCCCLPRSRRILPGSARIVRRSARFIGELAQATAIVTPLSQEASREARERWC</sequence>
<dbReference type="HOGENOM" id="CLU_2599334_0_0_4"/>
<geneLocation type="plasmid" evidence="1 2">
    <name>pBRH01</name>
</geneLocation>
<gene>
    <name evidence="1" type="ordered locus">RBRH_01876</name>
</gene>
<dbReference type="Proteomes" id="UP000007437">
    <property type="component" value="Plasmid pBRH01"/>
</dbReference>